<dbReference type="InterPro" id="IPR010713">
    <property type="entry name" value="XET_C"/>
</dbReference>
<dbReference type="Proteomes" id="UP000231279">
    <property type="component" value="Unassembled WGS sequence"/>
</dbReference>
<keyword evidence="3" id="KW-1185">Reference proteome</keyword>
<protein>
    <submittedName>
        <fullName evidence="2">Xyloglucan:xyloglucosyl transferase</fullName>
        <ecNumber evidence="2">2.4.1.207</ecNumber>
    </submittedName>
</protein>
<evidence type="ECO:0000259" key="1">
    <source>
        <dbReference type="Pfam" id="PF06955"/>
    </source>
</evidence>
<proteinExistence type="predicted"/>
<comment type="caution">
    <text evidence="2">The sequence shown here is derived from an EMBL/GenBank/DDBJ whole genome shotgun (WGS) entry which is preliminary data.</text>
</comment>
<keyword evidence="2" id="KW-0808">Transferase</keyword>
<dbReference type="AlphaFoldDB" id="A0A2G9G6K4"/>
<dbReference type="PANTHER" id="PTHR31062">
    <property type="entry name" value="XYLOGLUCAN ENDOTRANSGLUCOSYLASE/HYDROLASE PROTEIN 8-RELATED"/>
    <property type="match status" value="1"/>
</dbReference>
<dbReference type="InterPro" id="IPR013320">
    <property type="entry name" value="ConA-like_dom_sf"/>
</dbReference>
<feature type="domain" description="Xyloglucan endo-transglycosylase C-terminal" evidence="1">
    <location>
        <begin position="56"/>
        <end position="104"/>
    </location>
</feature>
<accession>A0A2G9G6K4</accession>
<name>A0A2G9G6K4_9LAMI</name>
<dbReference type="InterPro" id="IPR044791">
    <property type="entry name" value="Beta-glucanase/XTH"/>
</dbReference>
<dbReference type="SUPFAM" id="SSF49899">
    <property type="entry name" value="Concanavalin A-like lectins/glucanases"/>
    <property type="match status" value="1"/>
</dbReference>
<evidence type="ECO:0000313" key="2">
    <source>
        <dbReference type="EMBL" id="PIN00943.1"/>
    </source>
</evidence>
<dbReference type="GO" id="GO:0004553">
    <property type="term" value="F:hydrolase activity, hydrolyzing O-glycosyl compounds"/>
    <property type="evidence" value="ECO:0007669"/>
    <property type="project" value="InterPro"/>
</dbReference>
<reference evidence="3" key="1">
    <citation type="journal article" date="2018" name="Gigascience">
        <title>Genome assembly of the Pink Ipe (Handroanthus impetiginosus, Bignoniaceae), a highly valued, ecologically keystone Neotropical timber forest tree.</title>
        <authorList>
            <person name="Silva-Junior O.B."/>
            <person name="Grattapaglia D."/>
            <person name="Novaes E."/>
            <person name="Collevatti R.G."/>
        </authorList>
    </citation>
    <scope>NUCLEOTIDE SEQUENCE [LARGE SCALE GENOMIC DNA]</scope>
    <source>
        <strain evidence="3">cv. UFG-1</strain>
    </source>
</reference>
<evidence type="ECO:0000313" key="3">
    <source>
        <dbReference type="Proteomes" id="UP000231279"/>
    </source>
</evidence>
<gene>
    <name evidence="2" type="ORF">CDL12_26555</name>
</gene>
<dbReference type="GO" id="GO:0048046">
    <property type="term" value="C:apoplast"/>
    <property type="evidence" value="ECO:0007669"/>
    <property type="project" value="InterPro"/>
</dbReference>
<organism evidence="2 3">
    <name type="scientific">Handroanthus impetiginosus</name>
    <dbReference type="NCBI Taxonomy" id="429701"/>
    <lineage>
        <taxon>Eukaryota</taxon>
        <taxon>Viridiplantae</taxon>
        <taxon>Streptophyta</taxon>
        <taxon>Embryophyta</taxon>
        <taxon>Tracheophyta</taxon>
        <taxon>Spermatophyta</taxon>
        <taxon>Magnoliopsida</taxon>
        <taxon>eudicotyledons</taxon>
        <taxon>Gunneridae</taxon>
        <taxon>Pentapetalae</taxon>
        <taxon>asterids</taxon>
        <taxon>lamiids</taxon>
        <taxon>Lamiales</taxon>
        <taxon>Bignoniaceae</taxon>
        <taxon>Crescentiina</taxon>
        <taxon>Tabebuia alliance</taxon>
        <taxon>Handroanthus</taxon>
    </lineage>
</organism>
<sequence length="109" mass="12448">MGLRSSICNAGSWAARGGLDKIDLCNAPFAARLRHFRGRACKYMGPHSIRQRGARTPANWWSSVACTQLSNDKLTKLNWARNNYMIYDYYNDFKKYNGLMPGECSKPQH</sequence>
<dbReference type="Pfam" id="PF06955">
    <property type="entry name" value="XET_C"/>
    <property type="match status" value="1"/>
</dbReference>
<dbReference type="STRING" id="429701.A0A2G9G6K4"/>
<dbReference type="EC" id="2.4.1.207" evidence="2"/>
<dbReference type="GO" id="GO:0016762">
    <property type="term" value="F:xyloglucan:xyloglucosyl transferase activity"/>
    <property type="evidence" value="ECO:0007669"/>
    <property type="project" value="UniProtKB-EC"/>
</dbReference>
<dbReference type="Gene3D" id="2.60.120.200">
    <property type="match status" value="1"/>
</dbReference>
<dbReference type="GO" id="GO:0044042">
    <property type="term" value="P:glucan metabolic process"/>
    <property type="evidence" value="ECO:0007669"/>
    <property type="project" value="InterPro"/>
</dbReference>
<dbReference type="OrthoDB" id="1934434at2759"/>
<keyword evidence="2" id="KW-0328">Glycosyltransferase</keyword>
<dbReference type="EMBL" id="NKXS01006674">
    <property type="protein sequence ID" value="PIN00943.1"/>
    <property type="molecule type" value="Genomic_DNA"/>
</dbReference>